<dbReference type="Proteomes" id="UP000383932">
    <property type="component" value="Unassembled WGS sequence"/>
</dbReference>
<feature type="disulfide bond" evidence="3">
    <location>
        <begin position="133"/>
        <end position="138"/>
    </location>
</feature>
<comment type="similarity">
    <text evidence="1">Belongs to the peptidase A1 family.</text>
</comment>
<dbReference type="Pfam" id="PF00026">
    <property type="entry name" value="Asp"/>
    <property type="match status" value="1"/>
</dbReference>
<name>A0A5N5QIV6_9AGAM</name>
<accession>A0A5N5QIV6</accession>
<evidence type="ECO:0000256" key="3">
    <source>
        <dbReference type="PIRSR" id="PIRSR601461-2"/>
    </source>
</evidence>
<dbReference type="GO" id="GO:0004190">
    <property type="term" value="F:aspartic-type endopeptidase activity"/>
    <property type="evidence" value="ECO:0007669"/>
    <property type="project" value="InterPro"/>
</dbReference>
<comment type="caution">
    <text evidence="6">The sequence shown here is derived from an EMBL/GenBank/DDBJ whole genome shotgun (WGS) entry which is preliminary data.</text>
</comment>
<keyword evidence="7" id="KW-1185">Reference proteome</keyword>
<keyword evidence="3" id="KW-1015">Disulfide bond</keyword>
<dbReference type="EMBL" id="SSOP01000106">
    <property type="protein sequence ID" value="KAB5591418.1"/>
    <property type="molecule type" value="Genomic_DNA"/>
</dbReference>
<evidence type="ECO:0000259" key="5">
    <source>
        <dbReference type="PROSITE" id="PS51767"/>
    </source>
</evidence>
<dbReference type="InterPro" id="IPR001461">
    <property type="entry name" value="Aspartic_peptidase_A1"/>
</dbReference>
<feature type="chain" id="PRO_5024293536" description="Peptidase A1 domain-containing protein" evidence="4">
    <location>
        <begin position="20"/>
        <end position="412"/>
    </location>
</feature>
<protein>
    <recommendedName>
        <fullName evidence="5">Peptidase A1 domain-containing protein</fullName>
    </recommendedName>
</protein>
<dbReference type="OrthoDB" id="15189at2759"/>
<dbReference type="PROSITE" id="PS51767">
    <property type="entry name" value="PEPTIDASE_A1"/>
    <property type="match status" value="1"/>
</dbReference>
<dbReference type="PANTHER" id="PTHR47966">
    <property type="entry name" value="BETA-SITE APP-CLEAVING ENZYME, ISOFORM A-RELATED"/>
    <property type="match status" value="1"/>
</dbReference>
<feature type="domain" description="Peptidase A1" evidence="5">
    <location>
        <begin position="102"/>
        <end position="409"/>
    </location>
</feature>
<evidence type="ECO:0000313" key="6">
    <source>
        <dbReference type="EMBL" id="KAB5591418.1"/>
    </source>
</evidence>
<dbReference type="AlphaFoldDB" id="A0A5N5QIV6"/>
<keyword evidence="4" id="KW-0732">Signal</keyword>
<gene>
    <name evidence="6" type="ORF">CTheo_5135</name>
</gene>
<reference evidence="6 7" key="1">
    <citation type="journal article" date="2019" name="Fungal Biol. Biotechnol.">
        <title>Draft genome sequence of fastidious pathogen Ceratobasidium theobromae, which causes vascular-streak dieback in Theobroma cacao.</title>
        <authorList>
            <person name="Ali S.S."/>
            <person name="Asman A."/>
            <person name="Shao J."/>
            <person name="Firmansyah A.P."/>
            <person name="Susilo A.W."/>
            <person name="Rosmana A."/>
            <person name="McMahon P."/>
            <person name="Junaid M."/>
            <person name="Guest D."/>
            <person name="Kheng T.Y."/>
            <person name="Meinhardt L.W."/>
            <person name="Bailey B.A."/>
        </authorList>
    </citation>
    <scope>NUCLEOTIDE SEQUENCE [LARGE SCALE GENOMIC DNA]</scope>
    <source>
        <strain evidence="6 7">CT2</strain>
    </source>
</reference>
<evidence type="ECO:0000256" key="4">
    <source>
        <dbReference type="SAM" id="SignalP"/>
    </source>
</evidence>
<evidence type="ECO:0000256" key="2">
    <source>
        <dbReference type="PIRSR" id="PIRSR601461-1"/>
    </source>
</evidence>
<feature type="active site" evidence="2">
    <location>
        <position position="120"/>
    </location>
</feature>
<dbReference type="PRINTS" id="PR00792">
    <property type="entry name" value="PEPSIN"/>
</dbReference>
<sequence>MIAFLAIAAFAIAGSAATAANEGISIPLHRRSEETPKDNVVDKGSLVRQISRIRTKFINNAGSSKNVGPTDDEIDTSGVEDINSLNKRQKEPLVDVGDDLLWAGELTIGTPGQKFLMNIDTGSPNFWVPSTKCKSKACSKLHKYNALSSSSSKKRRGVFRGAYVGGTEVVGFIYTDVVTIAGLCAKDQHFASVVNLEAPTEGDPTDGILGLAPYGAGGLPGPSLIENLRAQNVIPARAFALRLASTGSELYIGGANRRQYTGDVTWLPLESKTHWIITGSANVGDTVGYKGLMTIDSGTTMIAGPPDSVNKWWDKVPGHGLCSLDICAPGFHTFPCAAKLDVNFSFNGRKFHIPKKDFIVGTTDDSKKTCVGGLFGFDGLPDSSWIVGDIFLKHVYSIFDEGESRVGFATLA</sequence>
<dbReference type="SUPFAM" id="SSF50630">
    <property type="entry name" value="Acid proteases"/>
    <property type="match status" value="1"/>
</dbReference>
<proteinExistence type="inferred from homology"/>
<feature type="signal peptide" evidence="4">
    <location>
        <begin position="1"/>
        <end position="19"/>
    </location>
</feature>
<dbReference type="InterPro" id="IPR033121">
    <property type="entry name" value="PEPTIDASE_A1"/>
</dbReference>
<dbReference type="PANTHER" id="PTHR47966:SF51">
    <property type="entry name" value="BETA-SITE APP-CLEAVING ENZYME, ISOFORM A-RELATED"/>
    <property type="match status" value="1"/>
</dbReference>
<evidence type="ECO:0000313" key="7">
    <source>
        <dbReference type="Proteomes" id="UP000383932"/>
    </source>
</evidence>
<dbReference type="InterPro" id="IPR034164">
    <property type="entry name" value="Pepsin-like_dom"/>
</dbReference>
<dbReference type="Gene3D" id="2.40.70.10">
    <property type="entry name" value="Acid Proteases"/>
    <property type="match status" value="2"/>
</dbReference>
<feature type="active site" evidence="2">
    <location>
        <position position="296"/>
    </location>
</feature>
<dbReference type="CDD" id="cd05471">
    <property type="entry name" value="pepsin_like"/>
    <property type="match status" value="1"/>
</dbReference>
<dbReference type="InterPro" id="IPR021109">
    <property type="entry name" value="Peptidase_aspartic_dom_sf"/>
</dbReference>
<dbReference type="GO" id="GO:0006508">
    <property type="term" value="P:proteolysis"/>
    <property type="evidence" value="ECO:0007669"/>
    <property type="project" value="InterPro"/>
</dbReference>
<evidence type="ECO:0000256" key="1">
    <source>
        <dbReference type="ARBA" id="ARBA00007447"/>
    </source>
</evidence>
<organism evidence="6 7">
    <name type="scientific">Ceratobasidium theobromae</name>
    <dbReference type="NCBI Taxonomy" id="1582974"/>
    <lineage>
        <taxon>Eukaryota</taxon>
        <taxon>Fungi</taxon>
        <taxon>Dikarya</taxon>
        <taxon>Basidiomycota</taxon>
        <taxon>Agaricomycotina</taxon>
        <taxon>Agaricomycetes</taxon>
        <taxon>Cantharellales</taxon>
        <taxon>Ceratobasidiaceae</taxon>
        <taxon>Ceratobasidium</taxon>
    </lineage>
</organism>